<protein>
    <submittedName>
        <fullName evidence="2">Uncharacterized protein</fullName>
    </submittedName>
</protein>
<dbReference type="EMBL" id="BAAAFM010000008">
    <property type="protein sequence ID" value="GAA0214115.1"/>
    <property type="molecule type" value="Genomic_DNA"/>
</dbReference>
<accession>A0ABN0T6T8</accession>
<reference evidence="2 3" key="1">
    <citation type="journal article" date="2019" name="Int. J. Syst. Evol. Microbiol.">
        <title>The Global Catalogue of Microorganisms (GCM) 10K type strain sequencing project: providing services to taxonomists for standard genome sequencing and annotation.</title>
        <authorList>
            <consortium name="The Broad Institute Genomics Platform"/>
            <consortium name="The Broad Institute Genome Sequencing Center for Infectious Disease"/>
            <person name="Wu L."/>
            <person name="Ma J."/>
        </authorList>
    </citation>
    <scope>NUCLEOTIDE SEQUENCE [LARGE SCALE GENOMIC DNA]</scope>
    <source>
        <strain evidence="2 3">JCM 16211</strain>
    </source>
</reference>
<keyword evidence="3" id="KW-1185">Reference proteome</keyword>
<comment type="caution">
    <text evidence="2">The sequence shown here is derived from an EMBL/GenBank/DDBJ whole genome shotgun (WGS) entry which is preliminary data.</text>
</comment>
<evidence type="ECO:0000313" key="3">
    <source>
        <dbReference type="Proteomes" id="UP001501221"/>
    </source>
</evidence>
<dbReference type="Proteomes" id="UP001501221">
    <property type="component" value="Unassembled WGS sequence"/>
</dbReference>
<sequence>MCGALGNVGIPYEVHLKKSSYQGRFGPSTPGYDFENQPESLIRFDIPNRLIFAILPIIKKDFEDFVKREKAGLDNGIQNSDGPKFKIPPMVDFSEEE</sequence>
<proteinExistence type="predicted"/>
<feature type="region of interest" description="Disordered" evidence="1">
    <location>
        <begin position="73"/>
        <end position="97"/>
    </location>
</feature>
<organism evidence="2 3">
    <name type="scientific">Kangiella japonica</name>
    <dbReference type="NCBI Taxonomy" id="647384"/>
    <lineage>
        <taxon>Bacteria</taxon>
        <taxon>Pseudomonadati</taxon>
        <taxon>Pseudomonadota</taxon>
        <taxon>Gammaproteobacteria</taxon>
        <taxon>Kangiellales</taxon>
        <taxon>Kangiellaceae</taxon>
        <taxon>Kangiella</taxon>
    </lineage>
</organism>
<evidence type="ECO:0000313" key="2">
    <source>
        <dbReference type="EMBL" id="GAA0214115.1"/>
    </source>
</evidence>
<dbReference type="RefSeq" id="WP_343990263.1">
    <property type="nucleotide sequence ID" value="NZ_BAAAFM010000008.1"/>
</dbReference>
<evidence type="ECO:0000256" key="1">
    <source>
        <dbReference type="SAM" id="MobiDB-lite"/>
    </source>
</evidence>
<gene>
    <name evidence="2" type="ORF">GCM10009123_21650</name>
</gene>
<name>A0ABN0T6T8_9GAMM</name>